<evidence type="ECO:0000256" key="3">
    <source>
        <dbReference type="SAM" id="Coils"/>
    </source>
</evidence>
<dbReference type="RefSeq" id="WP_346052005.1">
    <property type="nucleotide sequence ID" value="NZ_JAYGII010000019.1"/>
</dbReference>
<keyword evidence="3" id="KW-0175">Coiled coil</keyword>
<dbReference type="Pfam" id="PF00990">
    <property type="entry name" value="GGDEF"/>
    <property type="match status" value="1"/>
</dbReference>
<evidence type="ECO:0000259" key="5">
    <source>
        <dbReference type="PROSITE" id="PS50887"/>
    </source>
</evidence>
<dbReference type="PROSITE" id="PS50887">
    <property type="entry name" value="GGDEF"/>
    <property type="match status" value="1"/>
</dbReference>
<accession>A0AAP6JG64</accession>
<dbReference type="InterPro" id="IPR000160">
    <property type="entry name" value="GGDEF_dom"/>
</dbReference>
<evidence type="ECO:0000313" key="7">
    <source>
        <dbReference type="Proteomes" id="UP001302316"/>
    </source>
</evidence>
<dbReference type="InterPro" id="IPR043128">
    <property type="entry name" value="Rev_trsase/Diguanyl_cyclase"/>
</dbReference>
<dbReference type="PANTHER" id="PTHR45138">
    <property type="entry name" value="REGULATORY COMPONENTS OF SENSORY TRANSDUCTION SYSTEM"/>
    <property type="match status" value="1"/>
</dbReference>
<keyword evidence="6" id="KW-0548">Nucleotidyltransferase</keyword>
<gene>
    <name evidence="6" type="ORF">VCB98_09465</name>
</gene>
<dbReference type="Gene3D" id="3.30.70.270">
    <property type="match status" value="1"/>
</dbReference>
<dbReference type="EMBL" id="JAYGII010000019">
    <property type="protein sequence ID" value="MEA5446046.1"/>
    <property type="molecule type" value="Genomic_DNA"/>
</dbReference>
<dbReference type="EC" id="2.7.7.65" evidence="1"/>
<evidence type="ECO:0000313" key="6">
    <source>
        <dbReference type="EMBL" id="MEA5446046.1"/>
    </source>
</evidence>
<organism evidence="6 7">
    <name type="scientific">Natronospira elongata</name>
    <dbReference type="NCBI Taxonomy" id="3110268"/>
    <lineage>
        <taxon>Bacteria</taxon>
        <taxon>Pseudomonadati</taxon>
        <taxon>Pseudomonadota</taxon>
        <taxon>Gammaproteobacteria</taxon>
        <taxon>Natronospirales</taxon>
        <taxon>Natronospiraceae</taxon>
        <taxon>Natronospira</taxon>
    </lineage>
</organism>
<keyword evidence="6" id="KW-0808">Transferase</keyword>
<dbReference type="GO" id="GO:0052621">
    <property type="term" value="F:diguanylate cyclase activity"/>
    <property type="evidence" value="ECO:0007669"/>
    <property type="project" value="UniProtKB-EC"/>
</dbReference>
<dbReference type="SMART" id="SM00267">
    <property type="entry name" value="GGDEF"/>
    <property type="match status" value="1"/>
</dbReference>
<feature type="region of interest" description="Disordered" evidence="4">
    <location>
        <begin position="330"/>
        <end position="352"/>
    </location>
</feature>
<protein>
    <recommendedName>
        <fullName evidence="1">diguanylate cyclase</fullName>
        <ecNumber evidence="1">2.7.7.65</ecNumber>
    </recommendedName>
</protein>
<dbReference type="SUPFAM" id="SSF55073">
    <property type="entry name" value="Nucleotide cyclase"/>
    <property type="match status" value="1"/>
</dbReference>
<evidence type="ECO:0000256" key="1">
    <source>
        <dbReference type="ARBA" id="ARBA00012528"/>
    </source>
</evidence>
<evidence type="ECO:0000256" key="2">
    <source>
        <dbReference type="ARBA" id="ARBA00034247"/>
    </source>
</evidence>
<dbReference type="InterPro" id="IPR050469">
    <property type="entry name" value="Diguanylate_Cyclase"/>
</dbReference>
<feature type="coiled-coil region" evidence="3">
    <location>
        <begin position="396"/>
        <end position="430"/>
    </location>
</feature>
<reference evidence="6 7" key="1">
    <citation type="submission" date="2023-12" db="EMBL/GenBank/DDBJ databases">
        <title>Whole-genome sequencing of halo(alkali)philic microorganisms from hypersaline lakes.</title>
        <authorList>
            <person name="Sorokin D.Y."/>
            <person name="Merkel A.Y."/>
            <person name="Messina E."/>
            <person name="Yakimov M."/>
        </authorList>
    </citation>
    <scope>NUCLEOTIDE SEQUENCE [LARGE SCALE GENOMIC DNA]</scope>
    <source>
        <strain evidence="6 7">AB-CW1</strain>
    </source>
</reference>
<evidence type="ECO:0000256" key="4">
    <source>
        <dbReference type="SAM" id="MobiDB-lite"/>
    </source>
</evidence>
<comment type="caution">
    <text evidence="6">The sequence shown here is derived from an EMBL/GenBank/DDBJ whole genome shotgun (WGS) entry which is preliminary data.</text>
</comment>
<name>A0AAP6JG64_9GAMM</name>
<feature type="compositionally biased region" description="Basic and acidic residues" evidence="4">
    <location>
        <begin position="330"/>
        <end position="348"/>
    </location>
</feature>
<dbReference type="InterPro" id="IPR029787">
    <property type="entry name" value="Nucleotide_cyclase"/>
</dbReference>
<keyword evidence="7" id="KW-1185">Reference proteome</keyword>
<dbReference type="NCBIfam" id="TIGR00254">
    <property type="entry name" value="GGDEF"/>
    <property type="match status" value="1"/>
</dbReference>
<dbReference type="AlphaFoldDB" id="A0AAP6JG64"/>
<feature type="domain" description="GGDEF" evidence="5">
    <location>
        <begin position="461"/>
        <end position="594"/>
    </location>
</feature>
<proteinExistence type="predicted"/>
<comment type="catalytic activity">
    <reaction evidence="2">
        <text>2 GTP = 3',3'-c-di-GMP + 2 diphosphate</text>
        <dbReference type="Rhea" id="RHEA:24898"/>
        <dbReference type="ChEBI" id="CHEBI:33019"/>
        <dbReference type="ChEBI" id="CHEBI:37565"/>
        <dbReference type="ChEBI" id="CHEBI:58805"/>
        <dbReference type="EC" id="2.7.7.65"/>
    </reaction>
</comment>
<feature type="region of interest" description="Disordered" evidence="4">
    <location>
        <begin position="584"/>
        <end position="605"/>
    </location>
</feature>
<dbReference type="PANTHER" id="PTHR45138:SF9">
    <property type="entry name" value="DIGUANYLATE CYCLASE DGCM-RELATED"/>
    <property type="match status" value="1"/>
</dbReference>
<sequence>MKSEPEEGWKARYHTVLQQMSEEARAAARLEERLRQAVSRIAVLGLGGDRELDRRLERLRQAIHTDTASDEVLSLVDAISARVRLLAETAGSESHAPGREPLRALLLNLLTLLRRLDPDDARLAGLLSRVHRAETQDLAALSMAVENLLTEKLNAASEAAQRGVFGRLLGGSRARKGQSVEALELIIDRLQTRWPEQGLQVLAQRLKQEGGDALIPVAVELAGMMEQALEQPEDDSASVERVKPALEGPKALRQVLSALRLPDEFADSADALARQAEEAFSDPDCLAGWLTELSGVIRHYRTQVEQERKGLRAFLEKTLNRLAELDGHIDAEDEERRRSAEQTHEVDQRLSGSLHEMQRGIADSQDMGQLQKMITRHLDALGKGLKLRRRLDDERERAMERRFSEMRERVEELERESDQLRDSLRRESRRSVLDPLTRLPNRQAWRERIGYERARQQRRSQPLSLLVCALDEINLINERLGPEAGDVAIADFAEKLAGSIRPGDFVARLEGVEFVLILPDMDADAAIEQAKRLGGELATGEFTYEDIPFSLSALFGVASFEEDDDSPDKVLRRARSALREARESGETCRYAPNGVGAESGRPPMA</sequence>
<dbReference type="Proteomes" id="UP001302316">
    <property type="component" value="Unassembled WGS sequence"/>
</dbReference>
<dbReference type="CDD" id="cd01949">
    <property type="entry name" value="GGDEF"/>
    <property type="match status" value="1"/>
</dbReference>